<accession>A0AA90ZLH7</accession>
<proteinExistence type="predicted"/>
<dbReference type="Proteomes" id="UP000442105">
    <property type="component" value="Unassembled WGS sequence"/>
</dbReference>
<dbReference type="InterPro" id="IPR025051">
    <property type="entry name" value="DUF3990"/>
</dbReference>
<evidence type="ECO:0000313" key="2">
    <source>
        <dbReference type="Proteomes" id="UP000442105"/>
    </source>
</evidence>
<dbReference type="EMBL" id="VZCW01000200">
    <property type="protein sequence ID" value="MQN12619.1"/>
    <property type="molecule type" value="Genomic_DNA"/>
</dbReference>
<organism evidence="1 2">
    <name type="scientific">Segatella copri</name>
    <dbReference type="NCBI Taxonomy" id="165179"/>
    <lineage>
        <taxon>Bacteria</taxon>
        <taxon>Pseudomonadati</taxon>
        <taxon>Bacteroidota</taxon>
        <taxon>Bacteroidia</taxon>
        <taxon>Bacteroidales</taxon>
        <taxon>Prevotellaceae</taxon>
        <taxon>Segatella</taxon>
    </lineage>
</organism>
<sequence>MKLFHGSYMKIEYPEISKGRTKVDFGQGFYLTDIKSQAEKWSKVIAIRKGPAFRPIVNMFELNEDLFNQSDFRIKRFEEYNIEWLQYVVDCRRGGNLQKQYDLVEGGVANDNVIDTVEDFENGRITAEQALGQLVYKQVNHQICIRNQQIIDKYLQFVSSYQIQKL</sequence>
<comment type="caution">
    <text evidence="1">The sequence shown here is derived from an EMBL/GenBank/DDBJ whole genome shotgun (WGS) entry which is preliminary data.</text>
</comment>
<protein>
    <submittedName>
        <fullName evidence="1">DUF3990 domain-containing protein</fullName>
    </submittedName>
</protein>
<reference evidence="2" key="1">
    <citation type="submission" date="2019-09" db="EMBL/GenBank/DDBJ databases">
        <title>Distinct polysaccharide growth profiles of human intestinal Prevotella copri isolates.</title>
        <authorList>
            <person name="Fehlner-Peach H."/>
            <person name="Magnabosco C."/>
            <person name="Raghavan V."/>
            <person name="Scher J.U."/>
            <person name="Tett A."/>
            <person name="Cox L.M."/>
            <person name="Gottsegen C."/>
            <person name="Watters A."/>
            <person name="Wiltshire- Gordon J.D."/>
            <person name="Segata N."/>
            <person name="Bonneau R."/>
            <person name="Littman D.R."/>
        </authorList>
    </citation>
    <scope>NUCLEOTIDE SEQUENCE [LARGE SCALE GENOMIC DNA]</scope>
    <source>
        <strain evidence="2">iAQ1179</strain>
    </source>
</reference>
<dbReference type="Pfam" id="PF13151">
    <property type="entry name" value="DUF3990"/>
    <property type="match status" value="1"/>
</dbReference>
<evidence type="ECO:0000313" key="1">
    <source>
        <dbReference type="EMBL" id="MQN12619.1"/>
    </source>
</evidence>
<gene>
    <name evidence="1" type="ORF">F7D95_07250</name>
</gene>
<dbReference type="AlphaFoldDB" id="A0AA90ZLH7"/>
<name>A0AA90ZLH7_9BACT</name>